<evidence type="ECO:0000256" key="1">
    <source>
        <dbReference type="ARBA" id="ARBA00022729"/>
    </source>
</evidence>
<dbReference type="Pfam" id="PF13895">
    <property type="entry name" value="Ig_2"/>
    <property type="match status" value="2"/>
</dbReference>
<dbReference type="SMART" id="SM00408">
    <property type="entry name" value="IGc2"/>
    <property type="match status" value="4"/>
</dbReference>
<keyword evidence="5" id="KW-0472">Membrane</keyword>
<dbReference type="InterPro" id="IPR007110">
    <property type="entry name" value="Ig-like_dom"/>
</dbReference>
<reference evidence="9" key="2">
    <citation type="submission" date="2016-05" db="EMBL/GenBank/DDBJ databases">
        <authorList>
            <person name="Lavstsen T."/>
            <person name="Jespersen J.S."/>
        </authorList>
    </citation>
    <scope>NUCLEOTIDE SEQUENCE</scope>
    <source>
        <tissue evidence="9">Brain</tissue>
    </source>
</reference>
<dbReference type="CDD" id="cd00096">
    <property type="entry name" value="Ig"/>
    <property type="match status" value="2"/>
</dbReference>
<keyword evidence="11" id="KW-1185">Reference proteome</keyword>
<dbReference type="Pfam" id="PF07679">
    <property type="entry name" value="I-set"/>
    <property type="match status" value="2"/>
</dbReference>
<feature type="domain" description="Ig-like" evidence="7">
    <location>
        <begin position="316"/>
        <end position="402"/>
    </location>
</feature>
<organism evidence="9">
    <name type="scientific">Nothobranchius furzeri</name>
    <name type="common">Turquoise killifish</name>
    <dbReference type="NCBI Taxonomy" id="105023"/>
    <lineage>
        <taxon>Eukaryota</taxon>
        <taxon>Metazoa</taxon>
        <taxon>Chordata</taxon>
        <taxon>Craniata</taxon>
        <taxon>Vertebrata</taxon>
        <taxon>Euteleostomi</taxon>
        <taxon>Actinopterygii</taxon>
        <taxon>Neopterygii</taxon>
        <taxon>Teleostei</taxon>
        <taxon>Neoteleostei</taxon>
        <taxon>Acanthomorphata</taxon>
        <taxon>Ovalentaria</taxon>
        <taxon>Atherinomorphae</taxon>
        <taxon>Cyprinodontiformes</taxon>
        <taxon>Nothobranchiidae</taxon>
        <taxon>Nothobranchius</taxon>
    </lineage>
</organism>
<gene>
    <name evidence="9" type="primary">Nfu_g_1_010063</name>
    <name evidence="10" type="synonym">LOC107394447</name>
    <name evidence="8" type="ORF">G4P62_017151</name>
</gene>
<evidence type="ECO:0000256" key="4">
    <source>
        <dbReference type="ARBA" id="ARBA00023319"/>
    </source>
</evidence>
<dbReference type="SMART" id="SM00409">
    <property type="entry name" value="IG"/>
    <property type="match status" value="5"/>
</dbReference>
<dbReference type="EMBL" id="HADY01012434">
    <property type="protein sequence ID" value="SBP50919.1"/>
    <property type="molecule type" value="Transcribed_RNA"/>
</dbReference>
<keyword evidence="4" id="KW-0393">Immunoglobulin domain</keyword>
<protein>
    <submittedName>
        <fullName evidence="8">Carcinoembryonic antigen-related cell adhesion molecule 5-like</fullName>
    </submittedName>
</protein>
<keyword evidence="2" id="KW-1015">Disulfide bond</keyword>
<dbReference type="InterPro" id="IPR013098">
    <property type="entry name" value="Ig_I-set"/>
</dbReference>
<dbReference type="KEGG" id="nfu:107394447"/>
<dbReference type="AlphaFoldDB" id="A0A1A8A755"/>
<proteinExistence type="predicted"/>
<dbReference type="InterPro" id="IPR013783">
    <property type="entry name" value="Ig-like_fold"/>
</dbReference>
<evidence type="ECO:0000256" key="2">
    <source>
        <dbReference type="ARBA" id="ARBA00023157"/>
    </source>
</evidence>
<dbReference type="InterPro" id="IPR003599">
    <property type="entry name" value="Ig_sub"/>
</dbReference>
<dbReference type="GeneID" id="107394447"/>
<dbReference type="InterPro" id="IPR036179">
    <property type="entry name" value="Ig-like_dom_sf"/>
</dbReference>
<evidence type="ECO:0000313" key="10">
    <source>
        <dbReference type="Ensembl" id="ENSNFUP00015032492.1"/>
    </source>
</evidence>
<evidence type="ECO:0000313" key="9">
    <source>
        <dbReference type="EMBL" id="SBP50919.1"/>
    </source>
</evidence>
<dbReference type="Proteomes" id="UP000822369">
    <property type="component" value="Chromosome 12"/>
</dbReference>
<evidence type="ECO:0000256" key="6">
    <source>
        <dbReference type="SAM" id="SignalP"/>
    </source>
</evidence>
<feature type="domain" description="Ig-like" evidence="7">
    <location>
        <begin position="224"/>
        <end position="310"/>
    </location>
</feature>
<evidence type="ECO:0000313" key="8">
    <source>
        <dbReference type="EMBL" id="KAF7210774.1"/>
    </source>
</evidence>
<sequence>MDLFDFLLLFLLSFTGSCFAQSVLPPGPKDAAVGQNVTLNLLYVTKPDDITVWSYSNGATATNVATLRPTGVQVNAAYKGRASVNTTNGYLTLASLTAKDSGEYSVSIIGDGDTLTGEIKVRVLDPVSNVVIKSDLPEAIEQNSTVVLTCSASGSFLKFSWTNITSPIVADGTRLTFTDTDNSSKLTIKDVLRSDLMGPIFCKAENSLQSAQSPAFNLTVYYGPDNVFITPLKPTEYIESKTDFNLTCSTTSSPPATFTWFHNTTPIKATGPILTLKTIEEQGFGKITGDYSCRAQNAKTSRMASSAAVRFTVMEPISGAKITYPSGVLIAGNSSANLSCQAMSGNVTEITWLKDDKPLVSSPLVVISSDKSSVFISLLKKEDNGLYTCRLRNAVSKKEDFYKMVVIYGPEPAKVEGDNQAQLDQRVVLTCAAASIPPANITWKLNGTVLNTKTNEFIIENALYKDSGTYTCEAYNAVTGRTTTYSHVLMVKEEIDNGLSDGAIAGIVIACLVALAASIALIFYCRQKVPVESPY</sequence>
<feature type="signal peptide" evidence="6">
    <location>
        <begin position="1"/>
        <end position="20"/>
    </location>
</feature>
<accession>A0A1A8A755</accession>
<reference evidence="9" key="3">
    <citation type="submission" date="2016-06" db="EMBL/GenBank/DDBJ databases">
        <title>The genome of a short-lived fish provides insights into sex chromosome evolution and the genetic control of aging.</title>
        <authorList>
            <person name="Reichwald K."/>
            <person name="Felder M."/>
            <person name="Petzold A."/>
            <person name="Koch P."/>
            <person name="Groth M."/>
            <person name="Platzer M."/>
        </authorList>
    </citation>
    <scope>NUCLEOTIDE SEQUENCE</scope>
    <source>
        <tissue evidence="9">Brain</tissue>
    </source>
</reference>
<feature type="transmembrane region" description="Helical" evidence="5">
    <location>
        <begin position="503"/>
        <end position="525"/>
    </location>
</feature>
<dbReference type="Proteomes" id="UP000694548">
    <property type="component" value="Chromosome sgr19"/>
</dbReference>
<keyword evidence="5" id="KW-0812">Transmembrane</keyword>
<dbReference type="InterPro" id="IPR052598">
    <property type="entry name" value="IgSF_CEA-related"/>
</dbReference>
<keyword evidence="1 6" id="KW-0732">Signal</keyword>
<reference evidence="10" key="1">
    <citation type="submission" date="2014-08" db="EMBL/GenBank/DDBJ databases">
        <authorList>
            <person name="Senf B."/>
            <person name="Petzold A."/>
            <person name="Downie B.R."/>
            <person name="Koch P."/>
            <person name="Platzer M."/>
        </authorList>
    </citation>
    <scope>NUCLEOTIDE SEQUENCE [LARGE SCALE GENOMIC DNA]</scope>
    <source>
        <strain evidence="10">GRZ</strain>
    </source>
</reference>
<evidence type="ECO:0000256" key="3">
    <source>
        <dbReference type="ARBA" id="ARBA00023180"/>
    </source>
</evidence>
<evidence type="ECO:0000256" key="5">
    <source>
        <dbReference type="SAM" id="Phobius"/>
    </source>
</evidence>
<dbReference type="InterPro" id="IPR003598">
    <property type="entry name" value="Ig_sub2"/>
</dbReference>
<dbReference type="EMBL" id="JAAVVJ010000012">
    <property type="protein sequence ID" value="KAF7210774.1"/>
    <property type="molecule type" value="Genomic_DNA"/>
</dbReference>
<feature type="domain" description="Ig-like" evidence="7">
    <location>
        <begin position="126"/>
        <end position="219"/>
    </location>
</feature>
<dbReference type="PANTHER" id="PTHR44337:SF17">
    <property type="entry name" value="CARCINOEMBRYONIC ANTIGEN-RELATED CELL ADHESION MOLECULE 5 ISOFORM X1"/>
    <property type="match status" value="1"/>
</dbReference>
<dbReference type="SUPFAM" id="SSF48726">
    <property type="entry name" value="Immunoglobulin"/>
    <property type="match status" value="4"/>
</dbReference>
<dbReference type="OMA" id="LTCQTAH"/>
<dbReference type="PANTHER" id="PTHR44337">
    <property type="entry name" value="CARCINOEMBRYONIC ANTIGEN-RELATED CELL ADHESION MOLECULE 8"/>
    <property type="match status" value="1"/>
</dbReference>
<dbReference type="Gene3D" id="2.60.40.10">
    <property type="entry name" value="Immunoglobulins"/>
    <property type="match status" value="5"/>
</dbReference>
<keyword evidence="5" id="KW-1133">Transmembrane helix</keyword>
<feature type="domain" description="Ig-like" evidence="7">
    <location>
        <begin position="410"/>
        <end position="484"/>
    </location>
</feature>
<evidence type="ECO:0000313" key="11">
    <source>
        <dbReference type="Proteomes" id="UP000694548"/>
    </source>
</evidence>
<dbReference type="Bgee" id="ENSNFUG00015015914">
    <property type="expression patterns" value="Expressed in caudal fin and 2 other cell types or tissues"/>
</dbReference>
<keyword evidence="3" id="KW-0325">Glycoprotein</keyword>
<dbReference type="PROSITE" id="PS50835">
    <property type="entry name" value="IG_LIKE"/>
    <property type="match status" value="4"/>
</dbReference>
<dbReference type="OrthoDB" id="6353782at2759"/>
<feature type="chain" id="PRO_5044554917" evidence="6">
    <location>
        <begin position="21"/>
        <end position="535"/>
    </location>
</feature>
<evidence type="ECO:0000259" key="7">
    <source>
        <dbReference type="PROSITE" id="PS50835"/>
    </source>
</evidence>
<name>A0A1A8A755_NOTFU</name>
<dbReference type="Ensembl" id="ENSNFUT00015033958.1">
    <property type="protein sequence ID" value="ENSNFUP00015032492.1"/>
    <property type="gene ID" value="ENSNFUG00015015914.1"/>
</dbReference>
<reference evidence="10" key="5">
    <citation type="submission" date="2025-05" db="UniProtKB">
        <authorList>
            <consortium name="Ensembl"/>
        </authorList>
    </citation>
    <scope>IDENTIFICATION</scope>
</reference>
<reference evidence="8" key="4">
    <citation type="submission" date="2020-03" db="EMBL/GenBank/DDBJ databases">
        <title>Intra-Species Differences in Population Size shape Life History and Genome Evolution.</title>
        <authorList>
            <person name="Willemsen D."/>
            <person name="Cui R."/>
            <person name="Valenzano D.R."/>
        </authorList>
    </citation>
    <scope>NUCLEOTIDE SEQUENCE</scope>
    <source>
        <strain evidence="8">GRZ</strain>
        <tissue evidence="8">Whole</tissue>
    </source>
</reference>
<dbReference type="GeneTree" id="ENSGT01100000263479"/>